<dbReference type="Proteomes" id="UP000257109">
    <property type="component" value="Unassembled WGS sequence"/>
</dbReference>
<feature type="non-terminal residue" evidence="2">
    <location>
        <position position="1"/>
    </location>
</feature>
<evidence type="ECO:0000313" key="3">
    <source>
        <dbReference type="Proteomes" id="UP000257109"/>
    </source>
</evidence>
<gene>
    <name evidence="2" type="ORF">CR513_62878</name>
</gene>
<evidence type="ECO:0000256" key="1">
    <source>
        <dbReference type="SAM" id="MobiDB-lite"/>
    </source>
</evidence>
<reference evidence="2" key="1">
    <citation type="submission" date="2018-05" db="EMBL/GenBank/DDBJ databases">
        <title>Draft genome of Mucuna pruriens seed.</title>
        <authorList>
            <person name="Nnadi N.E."/>
            <person name="Vos R."/>
            <person name="Hasami M.H."/>
            <person name="Devisetty U.K."/>
            <person name="Aguiy J.C."/>
        </authorList>
    </citation>
    <scope>NUCLEOTIDE SEQUENCE [LARGE SCALE GENOMIC DNA]</scope>
    <source>
        <strain evidence="2">JCA_2017</strain>
    </source>
</reference>
<dbReference type="AlphaFoldDB" id="A0A371DZB0"/>
<proteinExistence type="predicted"/>
<accession>A0A371DZB0</accession>
<comment type="caution">
    <text evidence="2">The sequence shown here is derived from an EMBL/GenBank/DDBJ whole genome shotgun (WGS) entry which is preliminary data.</text>
</comment>
<sequence>MTTGLQRNGPKMERTRTKTGRMTQTSYFPNKPSHNDLTTKFYPYSSNEASSSPNWKSNIELLYNSRPNRPTNGLIRSKNEFIQKRVMSSMAKQESLNESAIKLVTIPDGLGAEDDRSDVE</sequence>
<feature type="region of interest" description="Disordered" evidence="1">
    <location>
        <begin position="1"/>
        <end position="40"/>
    </location>
</feature>
<protein>
    <submittedName>
        <fullName evidence="2">Uncharacterized protein</fullName>
    </submittedName>
</protein>
<name>A0A371DZB0_MUCPR</name>
<organism evidence="2 3">
    <name type="scientific">Mucuna pruriens</name>
    <name type="common">Velvet bean</name>
    <name type="synonym">Dolichos pruriens</name>
    <dbReference type="NCBI Taxonomy" id="157652"/>
    <lineage>
        <taxon>Eukaryota</taxon>
        <taxon>Viridiplantae</taxon>
        <taxon>Streptophyta</taxon>
        <taxon>Embryophyta</taxon>
        <taxon>Tracheophyta</taxon>
        <taxon>Spermatophyta</taxon>
        <taxon>Magnoliopsida</taxon>
        <taxon>eudicotyledons</taxon>
        <taxon>Gunneridae</taxon>
        <taxon>Pentapetalae</taxon>
        <taxon>rosids</taxon>
        <taxon>fabids</taxon>
        <taxon>Fabales</taxon>
        <taxon>Fabaceae</taxon>
        <taxon>Papilionoideae</taxon>
        <taxon>50 kb inversion clade</taxon>
        <taxon>NPAAA clade</taxon>
        <taxon>indigoferoid/millettioid clade</taxon>
        <taxon>Phaseoleae</taxon>
        <taxon>Mucuna</taxon>
    </lineage>
</organism>
<dbReference type="EMBL" id="QJKJ01018108">
    <property type="protein sequence ID" value="RDX57854.1"/>
    <property type="molecule type" value="Genomic_DNA"/>
</dbReference>
<evidence type="ECO:0000313" key="2">
    <source>
        <dbReference type="EMBL" id="RDX57854.1"/>
    </source>
</evidence>
<keyword evidence="3" id="KW-1185">Reference proteome</keyword>